<dbReference type="PANTHER" id="PTHR44591:SF25">
    <property type="entry name" value="CHEMOTAXIS TWO-COMPONENT RESPONSE REGULATOR"/>
    <property type="match status" value="1"/>
</dbReference>
<dbReference type="SMART" id="SM00448">
    <property type="entry name" value="REC"/>
    <property type="match status" value="1"/>
</dbReference>
<protein>
    <submittedName>
        <fullName evidence="4">Response regulator</fullName>
    </submittedName>
</protein>
<dbReference type="EMBL" id="JABMCH010000038">
    <property type="protein sequence ID" value="NUU45544.1"/>
    <property type="molecule type" value="Genomic_DNA"/>
</dbReference>
<name>A0A7Y6EDU7_9SPHN</name>
<dbReference type="AlphaFoldDB" id="A0A7Y6EDU7"/>
<accession>A0A7Y6EDU7</accession>
<dbReference type="Gene3D" id="3.40.50.2300">
    <property type="match status" value="1"/>
</dbReference>
<dbReference type="Proteomes" id="UP000536441">
    <property type="component" value="Unassembled WGS sequence"/>
</dbReference>
<evidence type="ECO:0000256" key="2">
    <source>
        <dbReference type="PROSITE-ProRule" id="PRU00169"/>
    </source>
</evidence>
<gene>
    <name evidence="4" type="ORF">HP438_00915</name>
</gene>
<dbReference type="Pfam" id="PF00072">
    <property type="entry name" value="Response_reg"/>
    <property type="match status" value="1"/>
</dbReference>
<evidence type="ECO:0000313" key="4">
    <source>
        <dbReference type="EMBL" id="NUU45544.1"/>
    </source>
</evidence>
<keyword evidence="5" id="KW-1185">Reference proteome</keyword>
<comment type="caution">
    <text evidence="4">The sequence shown here is derived from an EMBL/GenBank/DDBJ whole genome shotgun (WGS) entry which is preliminary data.</text>
</comment>
<organism evidence="4 5">
    <name type="scientific">Sphingomonas zeae</name>
    <dbReference type="NCBI Taxonomy" id="1646122"/>
    <lineage>
        <taxon>Bacteria</taxon>
        <taxon>Pseudomonadati</taxon>
        <taxon>Pseudomonadota</taxon>
        <taxon>Alphaproteobacteria</taxon>
        <taxon>Sphingomonadales</taxon>
        <taxon>Sphingomonadaceae</taxon>
        <taxon>Sphingomonas</taxon>
    </lineage>
</organism>
<dbReference type="PANTHER" id="PTHR44591">
    <property type="entry name" value="STRESS RESPONSE REGULATOR PROTEIN 1"/>
    <property type="match status" value="1"/>
</dbReference>
<dbReference type="RefSeq" id="WP_175310344.1">
    <property type="nucleotide sequence ID" value="NZ_JABMCH010000038.1"/>
</dbReference>
<sequence length="123" mass="13369">MTLERSPCSGPTALLVEDDEGVRRSLQLLLHWKGYDVRSYPAARPLLAAADLDSADLLIADYRLPDATGCDVRLALARRGWSGRSVLITSYPSETLTAEAWASGFDAVLEKPLRQQALLAALS</sequence>
<reference evidence="4 5" key="1">
    <citation type="submission" date="2020-05" db="EMBL/GenBank/DDBJ databases">
        <title>Genome Sequencing of Type Strains.</title>
        <authorList>
            <person name="Lemaire J.F."/>
            <person name="Inderbitzin P."/>
            <person name="Gregorio O.A."/>
            <person name="Collins S.B."/>
            <person name="Wespe N."/>
            <person name="Knight-Connoni V."/>
        </authorList>
    </citation>
    <scope>NUCLEOTIDE SEQUENCE [LARGE SCALE GENOMIC DNA]</scope>
    <source>
        <strain evidence="4 5">DSM 100049</strain>
    </source>
</reference>
<dbReference type="InterPro" id="IPR001789">
    <property type="entry name" value="Sig_transdc_resp-reg_receiver"/>
</dbReference>
<keyword evidence="1 2" id="KW-0597">Phosphoprotein</keyword>
<feature type="domain" description="Response regulatory" evidence="3">
    <location>
        <begin position="12"/>
        <end position="123"/>
    </location>
</feature>
<feature type="modified residue" description="4-aspartylphosphate" evidence="2">
    <location>
        <position position="61"/>
    </location>
</feature>
<evidence type="ECO:0000313" key="5">
    <source>
        <dbReference type="Proteomes" id="UP000536441"/>
    </source>
</evidence>
<dbReference type="InterPro" id="IPR050595">
    <property type="entry name" value="Bact_response_regulator"/>
</dbReference>
<proteinExistence type="predicted"/>
<dbReference type="InterPro" id="IPR011006">
    <property type="entry name" value="CheY-like_superfamily"/>
</dbReference>
<evidence type="ECO:0000259" key="3">
    <source>
        <dbReference type="PROSITE" id="PS50110"/>
    </source>
</evidence>
<dbReference type="SUPFAM" id="SSF52172">
    <property type="entry name" value="CheY-like"/>
    <property type="match status" value="1"/>
</dbReference>
<evidence type="ECO:0000256" key="1">
    <source>
        <dbReference type="ARBA" id="ARBA00022553"/>
    </source>
</evidence>
<dbReference type="GO" id="GO:0000160">
    <property type="term" value="P:phosphorelay signal transduction system"/>
    <property type="evidence" value="ECO:0007669"/>
    <property type="project" value="InterPro"/>
</dbReference>
<dbReference type="PROSITE" id="PS50110">
    <property type="entry name" value="RESPONSE_REGULATORY"/>
    <property type="match status" value="1"/>
</dbReference>